<reference evidence="8" key="5">
    <citation type="submission" date="2015-06" db="UniProtKB">
        <authorList>
            <consortium name="EnsemblFungi"/>
        </authorList>
    </citation>
    <scope>IDENTIFICATION</scope>
    <source>
        <strain evidence="8">ATCC 64411</strain>
    </source>
</reference>
<dbReference type="InterPro" id="IPR001362">
    <property type="entry name" value="Glyco_hydro_32"/>
</dbReference>
<dbReference type="GO" id="GO:0004575">
    <property type="term" value="F:sucrose alpha-glucosidase activity"/>
    <property type="evidence" value="ECO:0007669"/>
    <property type="project" value="TreeGrafter"/>
</dbReference>
<dbReference type="Gene3D" id="2.60.120.560">
    <property type="entry name" value="Exo-inulinase, domain 1"/>
    <property type="match status" value="1"/>
</dbReference>
<dbReference type="Pfam" id="PF00251">
    <property type="entry name" value="Glyco_hydro_32N"/>
    <property type="match status" value="1"/>
</dbReference>
<evidence type="ECO:0000259" key="6">
    <source>
        <dbReference type="Pfam" id="PF08244"/>
    </source>
</evidence>
<reference evidence="7" key="2">
    <citation type="submission" date="2010-05" db="EMBL/GenBank/DDBJ databases">
        <title>The Genome Sequence of Magnaporthe poae strain ATCC 64411.</title>
        <authorList>
            <consortium name="The Broad Institute Genome Sequencing Platform"/>
            <consortium name="Broad Institute Genome Sequencing Center for Infectious Disease"/>
            <person name="Ma L.-J."/>
            <person name="Dead R."/>
            <person name="Young S."/>
            <person name="Zeng Q."/>
            <person name="Koehrsen M."/>
            <person name="Alvarado L."/>
            <person name="Berlin A."/>
            <person name="Chapman S.B."/>
            <person name="Chen Z."/>
            <person name="Freedman E."/>
            <person name="Gellesch M."/>
            <person name="Goldberg J."/>
            <person name="Griggs A."/>
            <person name="Gujja S."/>
            <person name="Heilman E.R."/>
            <person name="Heiman D."/>
            <person name="Hepburn T."/>
            <person name="Howarth C."/>
            <person name="Jen D."/>
            <person name="Larson L."/>
            <person name="Mehta T."/>
            <person name="Neiman D."/>
            <person name="Pearson M."/>
            <person name="Roberts A."/>
            <person name="Saif S."/>
            <person name="Shea T."/>
            <person name="Shenoy N."/>
            <person name="Sisk P."/>
            <person name="Stolte C."/>
            <person name="Sykes S."/>
            <person name="Walk T."/>
            <person name="White J."/>
            <person name="Yandava C."/>
            <person name="Haas B."/>
            <person name="Nusbaum C."/>
            <person name="Birren B."/>
        </authorList>
    </citation>
    <scope>NUCLEOTIDE SEQUENCE</scope>
    <source>
        <strain evidence="7">ATCC 64411</strain>
    </source>
</reference>
<keyword evidence="9" id="KW-1185">Reference proteome</keyword>
<dbReference type="InterPro" id="IPR013320">
    <property type="entry name" value="ConA-like_dom_sf"/>
</dbReference>
<keyword evidence="2 4" id="KW-0378">Hydrolase</keyword>
<dbReference type="Pfam" id="PF08244">
    <property type="entry name" value="Glyco_hydro_32C"/>
    <property type="match status" value="1"/>
</dbReference>
<dbReference type="EMBL" id="ADBL01002151">
    <property type="status" value="NOT_ANNOTATED_CDS"/>
    <property type="molecule type" value="Genomic_DNA"/>
</dbReference>
<dbReference type="eggNOG" id="KOG0228">
    <property type="taxonomic scope" value="Eukaryota"/>
</dbReference>
<evidence type="ECO:0000313" key="8">
    <source>
        <dbReference type="EnsemblFungi" id="MAPG_08826T0"/>
    </source>
</evidence>
<dbReference type="EnsemblFungi" id="MAPG_08826T0">
    <property type="protein sequence ID" value="MAPG_08826T0"/>
    <property type="gene ID" value="MAPG_08826"/>
</dbReference>
<dbReference type="Gene3D" id="2.115.10.20">
    <property type="entry name" value="Glycosyl hydrolase domain, family 43"/>
    <property type="match status" value="1"/>
</dbReference>
<keyword evidence="3 4" id="KW-0326">Glycosidase</keyword>
<dbReference type="GO" id="GO:0005987">
    <property type="term" value="P:sucrose catabolic process"/>
    <property type="evidence" value="ECO:0007669"/>
    <property type="project" value="TreeGrafter"/>
</dbReference>
<comment type="similarity">
    <text evidence="1 4">Belongs to the glycosyl hydrolase 32 family.</text>
</comment>
<evidence type="ECO:0000313" key="9">
    <source>
        <dbReference type="Proteomes" id="UP000011715"/>
    </source>
</evidence>
<dbReference type="SUPFAM" id="SSF75005">
    <property type="entry name" value="Arabinanase/levansucrase/invertase"/>
    <property type="match status" value="1"/>
</dbReference>
<dbReference type="InterPro" id="IPR013148">
    <property type="entry name" value="Glyco_hydro_32_N"/>
</dbReference>
<reference evidence="7" key="3">
    <citation type="submission" date="2011-03" db="EMBL/GenBank/DDBJ databases">
        <title>Annotation of Magnaporthe poae ATCC 64411.</title>
        <authorList>
            <person name="Ma L.-J."/>
            <person name="Dead R."/>
            <person name="Young S.K."/>
            <person name="Zeng Q."/>
            <person name="Gargeya S."/>
            <person name="Fitzgerald M."/>
            <person name="Haas B."/>
            <person name="Abouelleil A."/>
            <person name="Alvarado L."/>
            <person name="Arachchi H.M."/>
            <person name="Berlin A."/>
            <person name="Brown A."/>
            <person name="Chapman S.B."/>
            <person name="Chen Z."/>
            <person name="Dunbar C."/>
            <person name="Freedman E."/>
            <person name="Gearin G."/>
            <person name="Gellesch M."/>
            <person name="Goldberg J."/>
            <person name="Griggs A."/>
            <person name="Gujja S."/>
            <person name="Heiman D."/>
            <person name="Howarth C."/>
            <person name="Larson L."/>
            <person name="Lui A."/>
            <person name="MacDonald P.J.P."/>
            <person name="Mehta T."/>
            <person name="Montmayeur A."/>
            <person name="Murphy C."/>
            <person name="Neiman D."/>
            <person name="Pearson M."/>
            <person name="Priest M."/>
            <person name="Roberts A."/>
            <person name="Saif S."/>
            <person name="Shea T."/>
            <person name="Shenoy N."/>
            <person name="Sisk P."/>
            <person name="Stolte C."/>
            <person name="Sykes S."/>
            <person name="Yandava C."/>
            <person name="Wortman J."/>
            <person name="Nusbaum C."/>
            <person name="Birren B."/>
        </authorList>
    </citation>
    <scope>NUCLEOTIDE SEQUENCE</scope>
    <source>
        <strain evidence="7">ATCC 64411</strain>
    </source>
</reference>
<dbReference type="SUPFAM" id="SSF49899">
    <property type="entry name" value="Concanavalin A-like lectins/glucanases"/>
    <property type="match status" value="1"/>
</dbReference>
<dbReference type="VEuPathDB" id="FungiDB:MAPG_08826"/>
<evidence type="ECO:0000259" key="5">
    <source>
        <dbReference type="Pfam" id="PF00251"/>
    </source>
</evidence>
<proteinExistence type="inferred from homology"/>
<dbReference type="AlphaFoldDB" id="A0A0C4E8C6"/>
<protein>
    <submittedName>
        <fullName evidence="7">Inulinase</fullName>
    </submittedName>
</protein>
<dbReference type="CDD" id="cd18622">
    <property type="entry name" value="GH32_Inu-like"/>
    <property type="match status" value="1"/>
</dbReference>
<evidence type="ECO:0000256" key="1">
    <source>
        <dbReference type="ARBA" id="ARBA00009902"/>
    </source>
</evidence>
<dbReference type="STRING" id="644358.A0A0C4E8C6"/>
<reference evidence="9" key="1">
    <citation type="submission" date="2010-05" db="EMBL/GenBank/DDBJ databases">
        <title>The genome sequence of Magnaporthe poae strain ATCC 64411.</title>
        <authorList>
            <person name="Ma L.-J."/>
            <person name="Dead R."/>
            <person name="Young S."/>
            <person name="Zeng Q."/>
            <person name="Koehrsen M."/>
            <person name="Alvarado L."/>
            <person name="Berlin A."/>
            <person name="Chapman S.B."/>
            <person name="Chen Z."/>
            <person name="Freedman E."/>
            <person name="Gellesch M."/>
            <person name="Goldberg J."/>
            <person name="Griggs A."/>
            <person name="Gujja S."/>
            <person name="Heilman E.R."/>
            <person name="Heiman D."/>
            <person name="Hepburn T."/>
            <person name="Howarth C."/>
            <person name="Jen D."/>
            <person name="Larson L."/>
            <person name="Mehta T."/>
            <person name="Neiman D."/>
            <person name="Pearson M."/>
            <person name="Roberts A."/>
            <person name="Saif S."/>
            <person name="Shea T."/>
            <person name="Shenoy N."/>
            <person name="Sisk P."/>
            <person name="Stolte C."/>
            <person name="Sykes S."/>
            <person name="Walk T."/>
            <person name="White J."/>
            <person name="Yandava C."/>
            <person name="Haas B."/>
            <person name="Nusbaum C."/>
            <person name="Birren B."/>
        </authorList>
    </citation>
    <scope>NUCLEOTIDE SEQUENCE [LARGE SCALE GENOMIC DNA]</scope>
    <source>
        <strain evidence="9">ATCC 64411 / 73-15</strain>
    </source>
</reference>
<dbReference type="Proteomes" id="UP000011715">
    <property type="component" value="Unassembled WGS sequence"/>
</dbReference>
<feature type="domain" description="Glycosyl hydrolase family 32 C-terminal" evidence="6">
    <location>
        <begin position="458"/>
        <end position="530"/>
    </location>
</feature>
<evidence type="ECO:0000256" key="3">
    <source>
        <dbReference type="ARBA" id="ARBA00023295"/>
    </source>
</evidence>
<dbReference type="InterPro" id="IPR013189">
    <property type="entry name" value="Glyco_hydro_32_C"/>
</dbReference>
<dbReference type="OMA" id="GTEWRHA"/>
<dbReference type="EMBL" id="GL876973">
    <property type="protein sequence ID" value="KLU89857.1"/>
    <property type="molecule type" value="Genomic_DNA"/>
</dbReference>
<organism evidence="8 9">
    <name type="scientific">Magnaporthiopsis poae (strain ATCC 64411 / 73-15)</name>
    <name type="common">Kentucky bluegrass fungus</name>
    <name type="synonym">Magnaporthe poae</name>
    <dbReference type="NCBI Taxonomy" id="644358"/>
    <lineage>
        <taxon>Eukaryota</taxon>
        <taxon>Fungi</taxon>
        <taxon>Dikarya</taxon>
        <taxon>Ascomycota</taxon>
        <taxon>Pezizomycotina</taxon>
        <taxon>Sordariomycetes</taxon>
        <taxon>Sordariomycetidae</taxon>
        <taxon>Magnaporthales</taxon>
        <taxon>Magnaporthaceae</taxon>
        <taxon>Magnaporthiopsis</taxon>
    </lineage>
</organism>
<dbReference type="PANTHER" id="PTHR42800">
    <property type="entry name" value="EXOINULINASE INUD (AFU_ORTHOLOGUE AFUA_5G00480)"/>
    <property type="match status" value="1"/>
</dbReference>
<dbReference type="OrthoDB" id="202537at2759"/>
<accession>A0A0C4E8C6</accession>
<evidence type="ECO:0000256" key="4">
    <source>
        <dbReference type="RuleBase" id="RU362110"/>
    </source>
</evidence>
<dbReference type="PANTHER" id="PTHR42800:SF2">
    <property type="entry name" value="INVERTASE-RELATED"/>
    <property type="match status" value="1"/>
</dbReference>
<name>A0A0C4E8C6_MAGP6</name>
<feature type="domain" description="Glycosyl hydrolase family 32 N-terminal" evidence="5">
    <location>
        <begin position="51"/>
        <end position="357"/>
    </location>
</feature>
<dbReference type="GO" id="GO:0000324">
    <property type="term" value="C:fungal-type vacuole"/>
    <property type="evidence" value="ECO:0007669"/>
    <property type="project" value="TreeGrafter"/>
</dbReference>
<reference evidence="8" key="4">
    <citation type="journal article" date="2015" name="G3 (Bethesda)">
        <title>Genome sequences of three phytopathogenic species of the Magnaporthaceae family of fungi.</title>
        <authorList>
            <person name="Okagaki L.H."/>
            <person name="Nunes C.C."/>
            <person name="Sailsbery J."/>
            <person name="Clay B."/>
            <person name="Brown D."/>
            <person name="John T."/>
            <person name="Oh Y."/>
            <person name="Young N."/>
            <person name="Fitzgerald M."/>
            <person name="Haas B.J."/>
            <person name="Zeng Q."/>
            <person name="Young S."/>
            <person name="Adiconis X."/>
            <person name="Fan L."/>
            <person name="Levin J.Z."/>
            <person name="Mitchell T.K."/>
            <person name="Okubara P.A."/>
            <person name="Farman M.L."/>
            <person name="Kohn L.M."/>
            <person name="Birren B."/>
            <person name="Ma L.-J."/>
            <person name="Dean R.A."/>
        </authorList>
    </citation>
    <scope>NUCLEOTIDE SEQUENCE</scope>
    <source>
        <strain evidence="8">ATCC 64411 / 73-15</strain>
    </source>
</reference>
<evidence type="ECO:0000313" key="7">
    <source>
        <dbReference type="EMBL" id="KLU89857.1"/>
    </source>
</evidence>
<gene>
    <name evidence="7" type="ORF">MAPG_08826</name>
</gene>
<evidence type="ECO:0000256" key="2">
    <source>
        <dbReference type="ARBA" id="ARBA00022801"/>
    </source>
</evidence>
<dbReference type="SMART" id="SM00640">
    <property type="entry name" value="Glyco_32"/>
    <property type="match status" value="1"/>
</dbReference>
<dbReference type="InterPro" id="IPR023296">
    <property type="entry name" value="Glyco_hydro_beta-prop_sf"/>
</dbReference>
<sequence length="555" mass="60461">MPSLRDIAAFAVRFAAASSALSVHDNASTSTDSALQPVAGNYTGALRPQVHFSAPQNFMNDPNGLFLDAKGVWHAYYQYNPTELWAGNQHWGHATSRDLYHWENQPIAIFPPEDRTYVFSGSVVTDPNNTSGFFPGRDDGVIAMFTLARSNADGTAGPQTQSIAYSLDGGYSFRHYDGNPVINSTSSQFRDPKVIWHHDRWVMVLAYAQEFTVGIYTSPNMREWTHASNFSRHGLLGAQWECPNLVKMPVRDAVGGRAVGEAYVMVVSVQPGAPLGGSATQYFPGDFNGTHFTPWDGATRLAEFAKDNYAAQYFYGVPEGENAVSMSWASNWQYANTVPTGQLEGWRGGLTLPRENYLARAERVGWVMVNEVHAGFAPLLPGGGTAELGSFDFDGSGAASKMMDLGGWNSGSYYIDTNVTGLEAAKLGPDAYITFSLSSPSTGERLRWGFVFTGDTPFWIDRGEARALFQDNVFFTDKFAASDVWNTTAGAPAWRVQAVADRSILEVFVDSGVHAATALYFPAQPLSVLHVQVGGLSPNAKVRVAVMGLEGVWNK</sequence>